<dbReference type="PRINTS" id="PR00376">
    <property type="entry name" value="IL1BCENZYME"/>
</dbReference>
<comment type="subcellular location">
    <subcellularLocation>
        <location evidence="2">Cytoplasm</location>
    </subcellularLocation>
    <subcellularLocation>
        <location evidence="1">Nucleus</location>
    </subcellularLocation>
</comment>
<keyword evidence="12" id="KW-0539">Nucleus</keyword>
<dbReference type="GO" id="GO:0005737">
    <property type="term" value="C:cytoplasm"/>
    <property type="evidence" value="ECO:0007669"/>
    <property type="project" value="UniProtKB-SubCell"/>
</dbReference>
<evidence type="ECO:0000256" key="11">
    <source>
        <dbReference type="ARBA" id="ARBA00023145"/>
    </source>
</evidence>
<evidence type="ECO:0000256" key="3">
    <source>
        <dbReference type="ARBA" id="ARBA00010134"/>
    </source>
</evidence>
<feature type="domain" description="DED" evidence="18">
    <location>
        <begin position="110"/>
        <end position="186"/>
    </location>
</feature>
<dbReference type="OrthoDB" id="5951217at2759"/>
<evidence type="ECO:0000256" key="9">
    <source>
        <dbReference type="ARBA" id="ARBA00022801"/>
    </source>
</evidence>
<evidence type="ECO:0000256" key="16">
    <source>
        <dbReference type="RuleBase" id="RU003971"/>
    </source>
</evidence>
<evidence type="ECO:0000256" key="2">
    <source>
        <dbReference type="ARBA" id="ARBA00004496"/>
    </source>
</evidence>
<dbReference type="PROSITE" id="PS01121">
    <property type="entry name" value="CASPASE_HIS"/>
    <property type="match status" value="1"/>
</dbReference>
<evidence type="ECO:0000256" key="7">
    <source>
        <dbReference type="ARBA" id="ARBA00022703"/>
    </source>
</evidence>
<dbReference type="PROSITE" id="PS01122">
    <property type="entry name" value="CASPASE_CYS"/>
    <property type="match status" value="1"/>
</dbReference>
<protein>
    <recommendedName>
        <fullName evidence="15">Caspase-8</fullName>
        <ecNumber evidence="14">3.4.22.61</ecNumber>
    </recommendedName>
</protein>
<dbReference type="CDD" id="cd00032">
    <property type="entry name" value="CASc"/>
    <property type="match status" value="1"/>
</dbReference>
<dbReference type="SMART" id="SM00115">
    <property type="entry name" value="CASc"/>
    <property type="match status" value="1"/>
</dbReference>
<keyword evidence="8" id="KW-0677">Repeat</keyword>
<comment type="catalytic activity">
    <reaction evidence="13">
        <text>Strict requirement for Asp at position P1 and has a preferred cleavage sequence of (Leu/Asp/Val)-Glu-Thr-Asp-|-(Gly/Ser/Ala).</text>
        <dbReference type="EC" id="3.4.22.61"/>
    </reaction>
</comment>
<dbReference type="GO" id="GO:0005886">
    <property type="term" value="C:plasma membrane"/>
    <property type="evidence" value="ECO:0007669"/>
    <property type="project" value="UniProtKB-ARBA"/>
</dbReference>
<dbReference type="PANTHER" id="PTHR48169">
    <property type="entry name" value="DED DOMAIN-CONTAINING PROTEIN"/>
    <property type="match status" value="1"/>
</dbReference>
<dbReference type="SMART" id="SM00031">
    <property type="entry name" value="DED"/>
    <property type="match status" value="2"/>
</dbReference>
<sequence>MDEAELRRLLHSIGSQIRDIDLQNIKYLCSDKVEAGQLQQTESAMDLFILLLNRDIIGTSNLVFLEDVLDKSGRKDLVSRIKSSGRDMASEGPVISSESTTSGSRQDNIKYRVFLNQLCDELTRQNIESLKFLVSVPAAIGQGMKSGHQLFDYLEKRGIIGQSDLSFLAENFTFIHRKDLSKKVEEFSKRQSDPSPVPPISRLTISDRERNTPEPTGAQEHSEHTGALPIRPAPLLTPQYFTRTIINLPPNAPPIIPIESRPRFPVQCGDDIPPLDQEDDMPSYDMRHRPRGYALIISNEKFSGIRNLQDRIGTEKDVNNLKTLWEKLHFEVVIKRNKTTSEMYEIAREFSAKDHSSFDCFVCCLMSHGIHGGIYGIDSEVLELGQITSQFKGSACPSLLNKPKLFFIQACRGTEFDHGTQADAVRNSEEDAMRHSAEPNEGHFLLGYATPPGYVSWRSTEHGSWYISKLCEVFGKYCDAYDVTSMMVKVNDEVSEAYTKKGYKQCPAPVVTLRKRIYLNNN</sequence>
<accession>A0A6P8I241</accession>
<dbReference type="InterPro" id="IPR011600">
    <property type="entry name" value="Pept_C14_caspase"/>
</dbReference>
<dbReference type="InterPro" id="IPR001309">
    <property type="entry name" value="Pept_C14_p20"/>
</dbReference>
<dbReference type="EC" id="3.4.22.61" evidence="14"/>
<evidence type="ECO:0000256" key="4">
    <source>
        <dbReference type="ARBA" id="ARBA00022490"/>
    </source>
</evidence>
<evidence type="ECO:0000256" key="13">
    <source>
        <dbReference type="ARBA" id="ARBA00051626"/>
    </source>
</evidence>
<feature type="domain" description="DED" evidence="18">
    <location>
        <begin position="5"/>
        <end position="83"/>
    </location>
</feature>
<evidence type="ECO:0000313" key="22">
    <source>
        <dbReference type="RefSeq" id="XP_031561863.1"/>
    </source>
</evidence>
<dbReference type="GO" id="GO:0032991">
    <property type="term" value="C:protein-containing complex"/>
    <property type="evidence" value="ECO:0007669"/>
    <property type="project" value="UniProtKB-ARBA"/>
</dbReference>
<gene>
    <name evidence="22" type="primary">LOC116297720</name>
</gene>
<keyword evidence="6" id="KW-0645">Protease</keyword>
<keyword evidence="10" id="KW-0788">Thiol protease</keyword>
<dbReference type="Gene3D" id="1.10.533.10">
    <property type="entry name" value="Death Domain, Fas"/>
    <property type="match status" value="2"/>
</dbReference>
<dbReference type="PANTHER" id="PTHR48169:SF7">
    <property type="entry name" value="CASPASE 10"/>
    <property type="match status" value="1"/>
</dbReference>
<dbReference type="PROSITE" id="PS50208">
    <property type="entry name" value="CASPASE_P20"/>
    <property type="match status" value="1"/>
</dbReference>
<evidence type="ECO:0000256" key="17">
    <source>
        <dbReference type="SAM" id="MobiDB-lite"/>
    </source>
</evidence>
<keyword evidence="11" id="KW-0865">Zymogen</keyword>
<evidence type="ECO:0000313" key="21">
    <source>
        <dbReference type="Proteomes" id="UP000515163"/>
    </source>
</evidence>
<dbReference type="PROSITE" id="PS50207">
    <property type="entry name" value="CASPASE_P10"/>
    <property type="match status" value="1"/>
</dbReference>
<dbReference type="CDD" id="cd08336">
    <property type="entry name" value="DED_FADD"/>
    <property type="match status" value="1"/>
</dbReference>
<keyword evidence="9" id="KW-0378">Hydrolase</keyword>
<evidence type="ECO:0000259" key="19">
    <source>
        <dbReference type="PROSITE" id="PS50207"/>
    </source>
</evidence>
<dbReference type="InterPro" id="IPR029030">
    <property type="entry name" value="Caspase-like_dom_sf"/>
</dbReference>
<evidence type="ECO:0000256" key="5">
    <source>
        <dbReference type="ARBA" id="ARBA00022553"/>
    </source>
</evidence>
<dbReference type="FunFam" id="3.40.50.1460:FF:000008">
    <property type="entry name" value="caspase-8 isoform X1"/>
    <property type="match status" value="1"/>
</dbReference>
<dbReference type="RefSeq" id="XP_031561863.1">
    <property type="nucleotide sequence ID" value="XM_031706003.1"/>
</dbReference>
<dbReference type="Pfam" id="PF00656">
    <property type="entry name" value="Peptidase_C14"/>
    <property type="match status" value="1"/>
</dbReference>
<keyword evidence="21" id="KW-1185">Reference proteome</keyword>
<dbReference type="InterPro" id="IPR002138">
    <property type="entry name" value="Pept_C14_p10"/>
</dbReference>
<proteinExistence type="inferred from homology"/>
<dbReference type="KEGG" id="aten:116297720"/>
<evidence type="ECO:0000256" key="1">
    <source>
        <dbReference type="ARBA" id="ARBA00004123"/>
    </source>
</evidence>
<dbReference type="InterPro" id="IPR001875">
    <property type="entry name" value="DED_dom"/>
</dbReference>
<dbReference type="GO" id="GO:0005634">
    <property type="term" value="C:nucleus"/>
    <property type="evidence" value="ECO:0007669"/>
    <property type="project" value="UniProtKB-SubCell"/>
</dbReference>
<dbReference type="Pfam" id="PF01335">
    <property type="entry name" value="DED"/>
    <property type="match status" value="2"/>
</dbReference>
<dbReference type="CDD" id="cd00045">
    <property type="entry name" value="DED"/>
    <property type="match status" value="1"/>
</dbReference>
<evidence type="ECO:0000256" key="12">
    <source>
        <dbReference type="ARBA" id="ARBA00023242"/>
    </source>
</evidence>
<keyword evidence="4" id="KW-0963">Cytoplasm</keyword>
<dbReference type="Gene3D" id="3.40.50.1460">
    <property type="match status" value="1"/>
</dbReference>
<feature type="region of interest" description="Disordered" evidence="17">
    <location>
        <begin position="83"/>
        <end position="103"/>
    </location>
</feature>
<dbReference type="InterPro" id="IPR015917">
    <property type="entry name" value="Pept_C14A"/>
</dbReference>
<dbReference type="GeneID" id="116297720"/>
<dbReference type="InterPro" id="IPR016129">
    <property type="entry name" value="Caspase_his_AS"/>
</dbReference>
<dbReference type="PROSITE" id="PS50168">
    <property type="entry name" value="DED"/>
    <property type="match status" value="2"/>
</dbReference>
<reference evidence="22" key="1">
    <citation type="submission" date="2025-08" db="UniProtKB">
        <authorList>
            <consortium name="RefSeq"/>
        </authorList>
    </citation>
    <scope>IDENTIFICATION</scope>
    <source>
        <tissue evidence="22">Tentacle</tissue>
    </source>
</reference>
<evidence type="ECO:0000256" key="15">
    <source>
        <dbReference type="ARBA" id="ARBA00068172"/>
    </source>
</evidence>
<evidence type="ECO:0000259" key="18">
    <source>
        <dbReference type="PROSITE" id="PS50168"/>
    </source>
</evidence>
<evidence type="ECO:0000256" key="14">
    <source>
        <dbReference type="ARBA" id="ARBA00066479"/>
    </source>
</evidence>
<dbReference type="GO" id="GO:0042981">
    <property type="term" value="P:regulation of apoptotic process"/>
    <property type="evidence" value="ECO:0007669"/>
    <property type="project" value="InterPro"/>
</dbReference>
<dbReference type="Proteomes" id="UP000515163">
    <property type="component" value="Unplaced"/>
</dbReference>
<dbReference type="SUPFAM" id="SSF47986">
    <property type="entry name" value="DEATH domain"/>
    <property type="match status" value="2"/>
</dbReference>
<feature type="domain" description="Caspase family p20" evidence="20">
    <location>
        <begin position="290"/>
        <end position="415"/>
    </location>
</feature>
<feature type="region of interest" description="Disordered" evidence="17">
    <location>
        <begin position="186"/>
        <end position="232"/>
    </location>
</feature>
<evidence type="ECO:0000256" key="6">
    <source>
        <dbReference type="ARBA" id="ARBA00022670"/>
    </source>
</evidence>
<organism evidence="21 22">
    <name type="scientific">Actinia tenebrosa</name>
    <name type="common">Australian red waratah sea anemone</name>
    <dbReference type="NCBI Taxonomy" id="6105"/>
    <lineage>
        <taxon>Eukaryota</taxon>
        <taxon>Metazoa</taxon>
        <taxon>Cnidaria</taxon>
        <taxon>Anthozoa</taxon>
        <taxon>Hexacorallia</taxon>
        <taxon>Actiniaria</taxon>
        <taxon>Actiniidae</taxon>
        <taxon>Actinia</taxon>
    </lineage>
</organism>
<dbReference type="GO" id="GO:0006508">
    <property type="term" value="P:proteolysis"/>
    <property type="evidence" value="ECO:0007669"/>
    <property type="project" value="UniProtKB-KW"/>
</dbReference>
<dbReference type="FunCoup" id="A0A6P8I241">
    <property type="interactions" value="797"/>
</dbReference>
<dbReference type="InParanoid" id="A0A6P8I241"/>
<dbReference type="AlphaFoldDB" id="A0A6P8I241"/>
<dbReference type="SUPFAM" id="SSF52129">
    <property type="entry name" value="Caspase-like"/>
    <property type="match status" value="1"/>
</dbReference>
<evidence type="ECO:0000256" key="8">
    <source>
        <dbReference type="ARBA" id="ARBA00022737"/>
    </source>
</evidence>
<dbReference type="InterPro" id="IPR011029">
    <property type="entry name" value="DEATH-like_dom_sf"/>
</dbReference>
<feature type="domain" description="Caspase family p10" evidence="19">
    <location>
        <begin position="439"/>
        <end position="521"/>
    </location>
</feature>
<keyword evidence="5" id="KW-0597">Phosphoprotein</keyword>
<name>A0A6P8I241_ACTTE</name>
<dbReference type="InterPro" id="IPR033139">
    <property type="entry name" value="Caspase_cys_AS"/>
</dbReference>
<dbReference type="GO" id="GO:0051604">
    <property type="term" value="P:protein maturation"/>
    <property type="evidence" value="ECO:0007669"/>
    <property type="project" value="UniProtKB-ARBA"/>
</dbReference>
<keyword evidence="7" id="KW-0053">Apoptosis</keyword>
<evidence type="ECO:0000259" key="20">
    <source>
        <dbReference type="PROSITE" id="PS50208"/>
    </source>
</evidence>
<dbReference type="GO" id="GO:0004197">
    <property type="term" value="F:cysteine-type endopeptidase activity"/>
    <property type="evidence" value="ECO:0007669"/>
    <property type="project" value="InterPro"/>
</dbReference>
<evidence type="ECO:0000256" key="10">
    <source>
        <dbReference type="ARBA" id="ARBA00022807"/>
    </source>
</evidence>
<dbReference type="GO" id="GO:0006915">
    <property type="term" value="P:apoptotic process"/>
    <property type="evidence" value="ECO:0007669"/>
    <property type="project" value="UniProtKB-KW"/>
</dbReference>
<comment type="similarity">
    <text evidence="3 16">Belongs to the peptidase C14A family.</text>
</comment>